<dbReference type="Proteomes" id="UP000654452">
    <property type="component" value="Unassembled WGS sequence"/>
</dbReference>
<comment type="cofactor">
    <cofactor evidence="1">
        <name>[4Fe-4S] cluster</name>
        <dbReference type="ChEBI" id="CHEBI:49883"/>
    </cofactor>
</comment>
<keyword evidence="4" id="KW-0479">Metal-binding</keyword>
<keyword evidence="5" id="KW-0408">Iron</keyword>
<dbReference type="InterPro" id="IPR058240">
    <property type="entry name" value="rSAM_sf"/>
</dbReference>
<dbReference type="InterPro" id="IPR007197">
    <property type="entry name" value="rSAM"/>
</dbReference>
<evidence type="ECO:0000313" key="9">
    <source>
        <dbReference type="Proteomes" id="UP000654452"/>
    </source>
</evidence>
<sequence>MWDRLDAGQLVFQADPVAARDLFRRCVTMIEIEIFSYCNRRCWFCPNSQIDRMSGNSFMSGLMYSSIISQLSEINYDGMITYSRYNEPLSDRIILERLLEARINLPRARLHTNTNGDYLDHDYLLELYGAGIQSINVQLYLKNDERYDHEAIRRRASQTLERLGLPAVLTRDEEGVWLEYSLTYKDMQIRVYGRNFAVNGTNRAGQIDILSDYVRTAPCLMPFWSVYVDHNGKMVPCCNFRSDVPAHHDYITGDLSVLPDIFLNYANDRASTFRLSLLNDKEKEGLCRNCCFAVPDVDEGRIAHMHRLRFAAGERKA</sequence>
<organism evidence="8 9">
    <name type="scientific">Azospirillum aestuarii</name>
    <dbReference type="NCBI Taxonomy" id="2802052"/>
    <lineage>
        <taxon>Bacteria</taxon>
        <taxon>Pseudomonadati</taxon>
        <taxon>Pseudomonadota</taxon>
        <taxon>Alphaproteobacteria</taxon>
        <taxon>Rhodospirillales</taxon>
        <taxon>Azospirillaceae</taxon>
        <taxon>Azospirillum</taxon>
    </lineage>
</organism>
<proteinExistence type="predicted"/>
<dbReference type="CDD" id="cd01335">
    <property type="entry name" value="Radical_SAM"/>
    <property type="match status" value="1"/>
</dbReference>
<keyword evidence="3" id="KW-0949">S-adenosyl-L-methionine</keyword>
<protein>
    <submittedName>
        <fullName evidence="8">SPASM domain-containing protein</fullName>
    </submittedName>
</protein>
<evidence type="ECO:0000256" key="1">
    <source>
        <dbReference type="ARBA" id="ARBA00001966"/>
    </source>
</evidence>
<gene>
    <name evidence="8" type="ORF">JJL56_32380</name>
</gene>
<dbReference type="SFLD" id="SFLDS00029">
    <property type="entry name" value="Radical_SAM"/>
    <property type="match status" value="1"/>
</dbReference>
<evidence type="ECO:0000256" key="2">
    <source>
        <dbReference type="ARBA" id="ARBA00022485"/>
    </source>
</evidence>
<dbReference type="Pfam" id="PF13186">
    <property type="entry name" value="SPASM"/>
    <property type="match status" value="1"/>
</dbReference>
<dbReference type="RefSeq" id="WP_200487875.1">
    <property type="nucleotide sequence ID" value="NZ_JAEPIV010000068.1"/>
</dbReference>
<keyword evidence="6" id="KW-0411">Iron-sulfur</keyword>
<reference evidence="8 9" key="1">
    <citation type="submission" date="2021-01" db="EMBL/GenBank/DDBJ databases">
        <title>Azospirillum sp. YIM DDC1 draft genome.</title>
        <authorList>
            <person name="Wang Y.-X."/>
        </authorList>
    </citation>
    <scope>NUCLEOTIDE SEQUENCE [LARGE SCALE GENOMIC DNA]</scope>
    <source>
        <strain evidence="8 9">YIM DDC1</strain>
    </source>
</reference>
<dbReference type="EMBL" id="JAEPIV010000068">
    <property type="protein sequence ID" value="MBK4723540.1"/>
    <property type="molecule type" value="Genomic_DNA"/>
</dbReference>
<evidence type="ECO:0000313" key="8">
    <source>
        <dbReference type="EMBL" id="MBK4723540.1"/>
    </source>
</evidence>
<keyword evidence="9" id="KW-1185">Reference proteome</keyword>
<comment type="caution">
    <text evidence="8">The sequence shown here is derived from an EMBL/GenBank/DDBJ whole genome shotgun (WGS) entry which is preliminary data.</text>
</comment>
<evidence type="ECO:0000256" key="3">
    <source>
        <dbReference type="ARBA" id="ARBA00022691"/>
    </source>
</evidence>
<keyword evidence="2" id="KW-0004">4Fe-4S</keyword>
<dbReference type="SUPFAM" id="SSF102114">
    <property type="entry name" value="Radical SAM enzymes"/>
    <property type="match status" value="1"/>
</dbReference>
<dbReference type="CDD" id="cd21109">
    <property type="entry name" value="SPASM"/>
    <property type="match status" value="1"/>
</dbReference>
<dbReference type="PANTHER" id="PTHR43787:SF10">
    <property type="entry name" value="COFACTOR MODIFYING PROTEIN"/>
    <property type="match status" value="1"/>
</dbReference>
<evidence type="ECO:0000259" key="7">
    <source>
        <dbReference type="Pfam" id="PF13186"/>
    </source>
</evidence>
<evidence type="ECO:0000256" key="6">
    <source>
        <dbReference type="ARBA" id="ARBA00023014"/>
    </source>
</evidence>
<name>A0ABS1I971_9PROT</name>
<evidence type="ECO:0000256" key="4">
    <source>
        <dbReference type="ARBA" id="ARBA00022723"/>
    </source>
</evidence>
<feature type="domain" description="4Fe4S-binding SPASM" evidence="7">
    <location>
        <begin position="219"/>
        <end position="290"/>
    </location>
</feature>
<dbReference type="Gene3D" id="3.20.20.70">
    <property type="entry name" value="Aldolase class I"/>
    <property type="match status" value="1"/>
</dbReference>
<evidence type="ECO:0000256" key="5">
    <source>
        <dbReference type="ARBA" id="ARBA00023004"/>
    </source>
</evidence>
<accession>A0ABS1I971</accession>
<dbReference type="InterPro" id="IPR013785">
    <property type="entry name" value="Aldolase_TIM"/>
</dbReference>
<dbReference type="InterPro" id="IPR023885">
    <property type="entry name" value="4Fe4S-binding_SPASM_dom"/>
</dbReference>
<dbReference type="PANTHER" id="PTHR43787">
    <property type="entry name" value="FEMO COFACTOR BIOSYNTHESIS PROTEIN NIFB-RELATED"/>
    <property type="match status" value="1"/>
</dbReference>